<dbReference type="OrthoDB" id="793116at2"/>
<organism evidence="1 2">
    <name type="scientific">Siphonobacter curvatus</name>
    <dbReference type="NCBI Taxonomy" id="2094562"/>
    <lineage>
        <taxon>Bacteria</taxon>
        <taxon>Pseudomonadati</taxon>
        <taxon>Bacteroidota</taxon>
        <taxon>Cytophagia</taxon>
        <taxon>Cytophagales</taxon>
        <taxon>Cytophagaceae</taxon>
        <taxon>Siphonobacter</taxon>
    </lineage>
</organism>
<name>A0A2S7IHV1_9BACT</name>
<accession>A0A2S7IHV1</accession>
<keyword evidence="2" id="KW-1185">Reference proteome</keyword>
<proteinExistence type="predicted"/>
<evidence type="ECO:0000313" key="2">
    <source>
        <dbReference type="Proteomes" id="UP000239590"/>
    </source>
</evidence>
<dbReference type="Proteomes" id="UP000239590">
    <property type="component" value="Unassembled WGS sequence"/>
</dbReference>
<protein>
    <recommendedName>
        <fullName evidence="3">PIN domain-containing protein</fullName>
    </recommendedName>
</protein>
<dbReference type="AlphaFoldDB" id="A0A2S7IHV1"/>
<reference evidence="2" key="1">
    <citation type="submission" date="2018-02" db="EMBL/GenBank/DDBJ databases">
        <title>Genome sequencing of Solimonas sp. HR-BB.</title>
        <authorList>
            <person name="Lee Y."/>
            <person name="Jeon C.O."/>
        </authorList>
    </citation>
    <scope>NUCLEOTIDE SEQUENCE [LARGE SCALE GENOMIC DNA]</scope>
    <source>
        <strain evidence="2">HR-U</strain>
    </source>
</reference>
<evidence type="ECO:0008006" key="3">
    <source>
        <dbReference type="Google" id="ProtNLM"/>
    </source>
</evidence>
<evidence type="ECO:0000313" key="1">
    <source>
        <dbReference type="EMBL" id="PQA55660.1"/>
    </source>
</evidence>
<dbReference type="EMBL" id="PTRA01000004">
    <property type="protein sequence ID" value="PQA55660.1"/>
    <property type="molecule type" value="Genomic_DNA"/>
</dbReference>
<gene>
    <name evidence="1" type="ORF">C5O19_19815</name>
</gene>
<sequence>MKKDDFAGKRILLDADVVSHFIKGQGWSFLIQLFKGQLYMLDNVESELMRNRDQSFTGQVSSLLSTEIQLMVFPTQNPMVVKEYQLLTLTRGDGEAACMAVARHFNDVIASSNLKDIRLYCQQHQIVYLTTMDLLLIAYNEQVMTEGDCDHFINLVLAQRSRLPCKTWKDYLAMIK</sequence>
<comment type="caution">
    <text evidence="1">The sequence shown here is derived from an EMBL/GenBank/DDBJ whole genome shotgun (WGS) entry which is preliminary data.</text>
</comment>
<dbReference type="RefSeq" id="WP_104715120.1">
    <property type="nucleotide sequence ID" value="NZ_PTRA01000004.1"/>
</dbReference>